<dbReference type="RefSeq" id="WP_180570427.1">
    <property type="nucleotide sequence ID" value="NZ_JACCKB010000041.1"/>
</dbReference>
<sequence>MKKKDNTSDAGKRSNRIKRELHEILYALYGTLRNANNLMEKSGKEYRYNIDRVEIELPIRMEYVSEEQKRKHEDIDGDGEGDMDFPTGFKVSLPEENDVSETLSDDLIMEKKLNAEFGRIKILFNRDRCITSG</sequence>
<evidence type="ECO:0000313" key="3">
    <source>
        <dbReference type="Proteomes" id="UP000569732"/>
    </source>
</evidence>
<evidence type="ECO:0000313" key="2">
    <source>
        <dbReference type="EMBL" id="NYZ68416.1"/>
    </source>
</evidence>
<gene>
    <name evidence="2" type="ORF">H0A36_20580</name>
</gene>
<accession>A0A853IL18</accession>
<dbReference type="EMBL" id="JACCKB010000041">
    <property type="protein sequence ID" value="NYZ68416.1"/>
    <property type="molecule type" value="Genomic_DNA"/>
</dbReference>
<reference evidence="2 3" key="1">
    <citation type="submission" date="2020-07" db="EMBL/GenBank/DDBJ databases">
        <title>Endozoicomonas sp. nov., isolated from sediment.</title>
        <authorList>
            <person name="Gu T."/>
        </authorList>
    </citation>
    <scope>NUCLEOTIDE SEQUENCE [LARGE SCALE GENOMIC DNA]</scope>
    <source>
        <strain evidence="2 3">SM1973</strain>
    </source>
</reference>
<dbReference type="Proteomes" id="UP000569732">
    <property type="component" value="Unassembled WGS sequence"/>
</dbReference>
<proteinExistence type="predicted"/>
<dbReference type="AlphaFoldDB" id="A0A853IL18"/>
<evidence type="ECO:0000256" key="1">
    <source>
        <dbReference type="SAM" id="MobiDB-lite"/>
    </source>
</evidence>
<feature type="region of interest" description="Disordered" evidence="1">
    <location>
        <begin position="67"/>
        <end position="91"/>
    </location>
</feature>
<organism evidence="2 3">
    <name type="scientific">Spartinivicinus marinus</name>
    <dbReference type="NCBI Taxonomy" id="2994442"/>
    <lineage>
        <taxon>Bacteria</taxon>
        <taxon>Pseudomonadati</taxon>
        <taxon>Pseudomonadota</taxon>
        <taxon>Gammaproteobacteria</taxon>
        <taxon>Oceanospirillales</taxon>
        <taxon>Zooshikellaceae</taxon>
        <taxon>Spartinivicinus</taxon>
    </lineage>
</organism>
<keyword evidence="3" id="KW-1185">Reference proteome</keyword>
<name>A0A853IL18_9GAMM</name>
<comment type="caution">
    <text evidence="2">The sequence shown here is derived from an EMBL/GenBank/DDBJ whole genome shotgun (WGS) entry which is preliminary data.</text>
</comment>
<protein>
    <submittedName>
        <fullName evidence="2">Uncharacterized protein</fullName>
    </submittedName>
</protein>